<keyword evidence="2 6" id="KW-0805">Transcription regulation</keyword>
<evidence type="ECO:0000256" key="4">
    <source>
        <dbReference type="ARBA" id="ARBA00023163"/>
    </source>
</evidence>
<dbReference type="InterPro" id="IPR015633">
    <property type="entry name" value="E2F"/>
</dbReference>
<dbReference type="SMART" id="SM01372">
    <property type="entry name" value="E2F_TDP"/>
    <property type="match status" value="1"/>
</dbReference>
<evidence type="ECO:0000313" key="8">
    <source>
        <dbReference type="EMBL" id="MBX00689.1"/>
    </source>
</evidence>
<sequence length="104" mass="11819">MREMAGAVPEVSRDSETAGKQFYCRKEKSLGVLCSNFLKLYNRDGVDLIGLDDAAIKLGVERRRIYDVVNILESVGVRFLDGFPLDLLVMDLPLCLFFFFMCPF</sequence>
<accession>A0A2P2K4R8</accession>
<dbReference type="PANTHER" id="PTHR12081:SF7">
    <property type="entry name" value="TRANSCRIPTION FACTOR EFL-3"/>
    <property type="match status" value="1"/>
</dbReference>
<evidence type="ECO:0000256" key="1">
    <source>
        <dbReference type="ARBA" id="ARBA00010940"/>
    </source>
</evidence>
<proteinExistence type="inferred from homology"/>
<dbReference type="PANTHER" id="PTHR12081">
    <property type="entry name" value="TRANSCRIPTION FACTOR E2F"/>
    <property type="match status" value="1"/>
</dbReference>
<dbReference type="Gene3D" id="1.10.10.10">
    <property type="entry name" value="Winged helix-like DNA-binding domain superfamily/Winged helix DNA-binding domain"/>
    <property type="match status" value="1"/>
</dbReference>
<name>A0A2P2K4R8_RHIMU</name>
<protein>
    <recommendedName>
        <fullName evidence="7">E2F/DP family winged-helix DNA-binding domain-containing protein</fullName>
    </recommendedName>
</protein>
<reference evidence="8" key="1">
    <citation type="submission" date="2018-02" db="EMBL/GenBank/DDBJ databases">
        <title>Rhizophora mucronata_Transcriptome.</title>
        <authorList>
            <person name="Meera S.P."/>
            <person name="Sreeshan A."/>
            <person name="Augustine A."/>
        </authorList>
    </citation>
    <scope>NUCLEOTIDE SEQUENCE</scope>
    <source>
        <tissue evidence="8">Leaf</tissue>
    </source>
</reference>
<evidence type="ECO:0000259" key="7">
    <source>
        <dbReference type="SMART" id="SM01372"/>
    </source>
</evidence>
<dbReference type="InterPro" id="IPR003316">
    <property type="entry name" value="E2F_WHTH_DNA-bd_dom"/>
</dbReference>
<comment type="subcellular location">
    <subcellularLocation>
        <location evidence="6">Nucleus</location>
    </subcellularLocation>
</comment>
<evidence type="ECO:0000256" key="2">
    <source>
        <dbReference type="ARBA" id="ARBA00023015"/>
    </source>
</evidence>
<dbReference type="AlphaFoldDB" id="A0A2P2K4R8"/>
<keyword evidence="5" id="KW-0131">Cell cycle</keyword>
<dbReference type="SUPFAM" id="SSF46785">
    <property type="entry name" value="Winged helix' DNA-binding domain"/>
    <property type="match status" value="1"/>
</dbReference>
<evidence type="ECO:0000256" key="5">
    <source>
        <dbReference type="ARBA" id="ARBA00023306"/>
    </source>
</evidence>
<evidence type="ECO:0000256" key="6">
    <source>
        <dbReference type="RuleBase" id="RU003796"/>
    </source>
</evidence>
<dbReference type="EMBL" id="GGEC01020205">
    <property type="protein sequence ID" value="MBX00689.1"/>
    <property type="molecule type" value="Transcribed_RNA"/>
</dbReference>
<comment type="similarity">
    <text evidence="1 6">Belongs to the E2F/DP family.</text>
</comment>
<dbReference type="GO" id="GO:0000981">
    <property type="term" value="F:DNA-binding transcription factor activity, RNA polymerase II-specific"/>
    <property type="evidence" value="ECO:0007669"/>
    <property type="project" value="TreeGrafter"/>
</dbReference>
<dbReference type="Pfam" id="PF02319">
    <property type="entry name" value="WHD_E2F_TDP"/>
    <property type="match status" value="1"/>
</dbReference>
<dbReference type="GO" id="GO:0090575">
    <property type="term" value="C:RNA polymerase II transcription regulator complex"/>
    <property type="evidence" value="ECO:0007669"/>
    <property type="project" value="TreeGrafter"/>
</dbReference>
<dbReference type="InterPro" id="IPR036390">
    <property type="entry name" value="WH_DNA-bd_sf"/>
</dbReference>
<dbReference type="GO" id="GO:0000978">
    <property type="term" value="F:RNA polymerase II cis-regulatory region sequence-specific DNA binding"/>
    <property type="evidence" value="ECO:0007669"/>
    <property type="project" value="InterPro"/>
</dbReference>
<organism evidence="8">
    <name type="scientific">Rhizophora mucronata</name>
    <name type="common">Asiatic mangrove</name>
    <dbReference type="NCBI Taxonomy" id="61149"/>
    <lineage>
        <taxon>Eukaryota</taxon>
        <taxon>Viridiplantae</taxon>
        <taxon>Streptophyta</taxon>
        <taxon>Embryophyta</taxon>
        <taxon>Tracheophyta</taxon>
        <taxon>Spermatophyta</taxon>
        <taxon>Magnoliopsida</taxon>
        <taxon>eudicotyledons</taxon>
        <taxon>Gunneridae</taxon>
        <taxon>Pentapetalae</taxon>
        <taxon>rosids</taxon>
        <taxon>fabids</taxon>
        <taxon>Malpighiales</taxon>
        <taxon>Rhizophoraceae</taxon>
        <taxon>Rhizophora</taxon>
    </lineage>
</organism>
<keyword evidence="6" id="KW-0539">Nucleus</keyword>
<dbReference type="InterPro" id="IPR036388">
    <property type="entry name" value="WH-like_DNA-bd_sf"/>
</dbReference>
<keyword evidence="4 6" id="KW-0804">Transcription</keyword>
<feature type="domain" description="E2F/DP family winged-helix DNA-binding" evidence="7">
    <location>
        <begin position="25"/>
        <end position="82"/>
    </location>
</feature>
<keyword evidence="3 6" id="KW-0238">DNA-binding</keyword>
<evidence type="ECO:0000256" key="3">
    <source>
        <dbReference type="ARBA" id="ARBA00023125"/>
    </source>
</evidence>